<accession>A0ABM9UNQ2</accession>
<dbReference type="InterPro" id="IPR000330">
    <property type="entry name" value="SNF2_N"/>
</dbReference>
<keyword evidence="8" id="KW-1185">Reference proteome</keyword>
<keyword evidence="2" id="KW-0862">Zinc</keyword>
<dbReference type="RefSeq" id="WP_070101141.1">
    <property type="nucleotide sequence ID" value="NZ_CABIXL010000002.1"/>
</dbReference>
<dbReference type="SMART" id="SM00487">
    <property type="entry name" value="DEXDc"/>
    <property type="match status" value="1"/>
</dbReference>
<keyword evidence="2" id="KW-0479">Metal-binding</keyword>
<dbReference type="InterPro" id="IPR027417">
    <property type="entry name" value="P-loop_NTPase"/>
</dbReference>
<dbReference type="SUPFAM" id="SSF52540">
    <property type="entry name" value="P-loop containing nucleoside triphosphate hydrolases"/>
    <property type="match status" value="2"/>
</dbReference>
<keyword evidence="2" id="KW-0863">Zinc-finger</keyword>
<evidence type="ECO:0000256" key="1">
    <source>
        <dbReference type="ARBA" id="ARBA00022801"/>
    </source>
</evidence>
<evidence type="ECO:0000259" key="4">
    <source>
        <dbReference type="PROSITE" id="PS50966"/>
    </source>
</evidence>
<dbReference type="Pfam" id="PF00176">
    <property type="entry name" value="SNF2-rel_dom"/>
    <property type="match status" value="1"/>
</dbReference>
<dbReference type="Pfam" id="PF00271">
    <property type="entry name" value="Helicase_C"/>
    <property type="match status" value="1"/>
</dbReference>
<dbReference type="EMBL" id="CYZR01000002">
    <property type="protein sequence ID" value="CUN61586.1"/>
    <property type="molecule type" value="Genomic_DNA"/>
</dbReference>
<dbReference type="InterPro" id="IPR049730">
    <property type="entry name" value="SNF2/RAD54-like_C"/>
</dbReference>
<dbReference type="InterPro" id="IPR014001">
    <property type="entry name" value="Helicase_ATP-bd"/>
</dbReference>
<dbReference type="PANTHER" id="PTHR10799">
    <property type="entry name" value="SNF2/RAD54 HELICASE FAMILY"/>
    <property type="match status" value="1"/>
</dbReference>
<gene>
    <name evidence="7" type="ORF">ERS852473_00635</name>
</gene>
<evidence type="ECO:0000313" key="7">
    <source>
        <dbReference type="EMBL" id="CUN61586.1"/>
    </source>
</evidence>
<reference evidence="7 8" key="1">
    <citation type="submission" date="2015-09" db="EMBL/GenBank/DDBJ databases">
        <authorList>
            <consortium name="Pathogen Informatics"/>
        </authorList>
    </citation>
    <scope>NUCLEOTIDE SEQUENCE [LARGE SCALE GENOMIC DNA]</scope>
    <source>
        <strain evidence="7 8">2789STDY5834858</strain>
    </source>
</reference>
<name>A0ABM9UNQ2_SARVE</name>
<evidence type="ECO:0000259" key="6">
    <source>
        <dbReference type="PROSITE" id="PS51194"/>
    </source>
</evidence>
<dbReference type="CDD" id="cd18012">
    <property type="entry name" value="DEXQc_arch_SWI2_SNF2"/>
    <property type="match status" value="1"/>
</dbReference>
<evidence type="ECO:0000256" key="2">
    <source>
        <dbReference type="PROSITE-ProRule" id="PRU00325"/>
    </source>
</evidence>
<evidence type="ECO:0000256" key="3">
    <source>
        <dbReference type="SAM" id="Coils"/>
    </source>
</evidence>
<keyword evidence="3" id="KW-0175">Coiled coil</keyword>
<dbReference type="GO" id="GO:0004386">
    <property type="term" value="F:helicase activity"/>
    <property type="evidence" value="ECO:0007669"/>
    <property type="project" value="UniProtKB-KW"/>
</dbReference>
<keyword evidence="7" id="KW-0547">Nucleotide-binding</keyword>
<evidence type="ECO:0000259" key="5">
    <source>
        <dbReference type="PROSITE" id="PS51192"/>
    </source>
</evidence>
<dbReference type="Gene3D" id="3.40.50.300">
    <property type="entry name" value="P-loop containing nucleotide triphosphate hydrolases"/>
    <property type="match status" value="1"/>
</dbReference>
<feature type="coiled-coil region" evidence="3">
    <location>
        <begin position="125"/>
        <end position="157"/>
    </location>
</feature>
<dbReference type="PROSITE" id="PS50966">
    <property type="entry name" value="ZF_SWIM"/>
    <property type="match status" value="1"/>
</dbReference>
<dbReference type="PROSITE" id="PS51192">
    <property type="entry name" value="HELICASE_ATP_BIND_1"/>
    <property type="match status" value="1"/>
</dbReference>
<protein>
    <submittedName>
        <fullName evidence="7">ATP-dependent helicase HepA</fullName>
    </submittedName>
</protein>
<dbReference type="PROSITE" id="PS51194">
    <property type="entry name" value="HELICASE_CTER"/>
    <property type="match status" value="1"/>
</dbReference>
<feature type="domain" description="Helicase ATP-binding" evidence="5">
    <location>
        <begin position="618"/>
        <end position="777"/>
    </location>
</feature>
<dbReference type="CDD" id="cd18793">
    <property type="entry name" value="SF2_C_SNF"/>
    <property type="match status" value="1"/>
</dbReference>
<keyword evidence="1" id="KW-0378">Hydrolase</keyword>
<keyword evidence="7" id="KW-0347">Helicase</keyword>
<feature type="domain" description="Helicase C-terminal" evidence="6">
    <location>
        <begin position="889"/>
        <end position="1051"/>
    </location>
</feature>
<dbReference type="InterPro" id="IPR001650">
    <property type="entry name" value="Helicase_C-like"/>
</dbReference>
<dbReference type="Proteomes" id="UP000095488">
    <property type="component" value="Unassembled WGS sequence"/>
</dbReference>
<comment type="caution">
    <text evidence="7">The sequence shown here is derived from an EMBL/GenBank/DDBJ whole genome shotgun (WGS) entry which is preliminary data.</text>
</comment>
<proteinExistence type="predicted"/>
<evidence type="ECO:0000313" key="8">
    <source>
        <dbReference type="Proteomes" id="UP000095488"/>
    </source>
</evidence>
<organism evidence="7 8">
    <name type="scientific">Sarcina ventriculi</name>
    <name type="common">Clostridium ventriculi</name>
    <dbReference type="NCBI Taxonomy" id="1267"/>
    <lineage>
        <taxon>Bacteria</taxon>
        <taxon>Bacillati</taxon>
        <taxon>Bacillota</taxon>
        <taxon>Clostridia</taxon>
        <taxon>Eubacteriales</taxon>
        <taxon>Clostridiaceae</taxon>
        <taxon>Sarcina</taxon>
    </lineage>
</organism>
<keyword evidence="7" id="KW-0067">ATP-binding</keyword>
<dbReference type="Gene3D" id="3.40.50.10810">
    <property type="entry name" value="Tandem AAA-ATPase domain"/>
    <property type="match status" value="1"/>
</dbReference>
<feature type="domain" description="SWIM-type" evidence="4">
    <location>
        <begin position="56"/>
        <end position="102"/>
    </location>
</feature>
<dbReference type="InterPro" id="IPR013663">
    <property type="entry name" value="Helicase_SWF/SNF/SWI_bac"/>
</dbReference>
<dbReference type="InterPro" id="IPR038718">
    <property type="entry name" value="SNF2-like_sf"/>
</dbReference>
<dbReference type="SMART" id="SM00490">
    <property type="entry name" value="HELICc"/>
    <property type="match status" value="1"/>
</dbReference>
<sequence>MNIRDLIEYILNSSSSLNLEKGKRIFSKNVIKDVKGKKIENIYHIYATIKDNEKLYNTHIKFNINERKILENRCSCEEFKENYKYKKNFLCEHLVATTYKFRELAEKKIKTSPTKSAEKSLLYKSTNLNNLLEKALLKKEKLSLEVYINEIENLKSNYYQVEFKIKGRSVYPINNIKEFVEHILKFKKLKINSNLIYNFEIHEFSNNDYNIIYFLKEFIDLDEKVNGILSREFKLFNGKYINLLPSMLYRFLEILNEKNITFTKNLITYKSKIMKKSLPLSFTIKEKDNLLLVTSKKILPLPLNEDFNVFLYDRNIYLLNVKEQTIYKEFYTILKDNGVILFEKDLKIYQSLIKLLKEISNDINLGESLYKALGDMLKTKFSIKKDLDNLYCYVTLCYGQETFDFFERNNCLRNKEKERKIVIALEKLKFIRKDDKFLFIGNEHDLYYFLKEGAHLLNEFGVIEFLNDFDKLKLYNSKDIKGSLSLKNNGILFKYDFPFLDSVEFENLFKSYKNNESFYKTRNNTFIDLTDKNIKDFLNMSIILNINNDSTGQIYISKDKSMYLFNKLKGLDIDIDGKDILNKLYDEFESIKRDNIESPKGLNANLRPYQLFGVKWLKNIAKLGFGGILADDMGLGKTIQIITFLLLEKEYKRKSLIVVPTSLIYNWIDELKNFAPSLKVKVAYGDIKGREKVLSSHEDYDVLLTTYGTLKIDYEFYKKQYFDYFIIDEAQAIKNPNAQITQCVKKINSKVRFALTGTPIENTLIDLWSIFDFLMPGYLNVKEEFDKKFKEEQSLRELKNLISPFILRREKENVLDDLPDKLEKRIMINMGSEQKFYYNSFVKTIKEAIKNNKGNLFSHLTKLRLLCLDPSLVINHYNGGSSKIDILIQIVQDNIKTHKKVLIFSQFTKALDLIKIHLQNLDIKYNYIDGKISSKERLKRVKEFNEGENTKVFLISLKAGGTGLNLTSANLVIHFDPWWNPSVENQATDRAYRIGQEKDVGVLKLICKESIEEKIINLQDNKNSIIDSILDESIMKKNLNNLTKKDILNLLN</sequence>
<dbReference type="InterPro" id="IPR007527">
    <property type="entry name" value="Znf_SWIM"/>
</dbReference>
<dbReference type="Pfam" id="PF08455">
    <property type="entry name" value="SNF2_assoc"/>
    <property type="match status" value="1"/>
</dbReference>